<proteinExistence type="predicted"/>
<evidence type="ECO:0000313" key="3">
    <source>
        <dbReference type="Proteomes" id="UP000054226"/>
    </source>
</evidence>
<accession>M2YQ84</accession>
<reference evidence="2 3" key="1">
    <citation type="journal article" date="2013" name="Genome Announc.">
        <title>Draft Genome Sequence of Amycolatopsis decaplanina Strain DSM 44594T.</title>
        <authorList>
            <person name="Kaur N."/>
            <person name="Kumar S."/>
            <person name="Bala M."/>
            <person name="Raghava G.P."/>
            <person name="Mayilraj S."/>
        </authorList>
    </citation>
    <scope>NUCLEOTIDE SEQUENCE [LARGE SCALE GENOMIC DNA]</scope>
    <source>
        <strain evidence="2 3">DSM 44594</strain>
    </source>
</reference>
<keyword evidence="3" id="KW-1185">Reference proteome</keyword>
<evidence type="ECO:0000313" key="2">
    <source>
        <dbReference type="EMBL" id="EME50499.1"/>
    </source>
</evidence>
<gene>
    <name evidence="2" type="ORF">H074_38608</name>
</gene>
<name>M2YQ84_9PSEU</name>
<protein>
    <submittedName>
        <fullName evidence="2">Uncharacterized protein</fullName>
    </submittedName>
</protein>
<dbReference type="AlphaFoldDB" id="M2YQ84"/>
<sequence>MLYSATSSTTSSTPAFLKFASNRWRVGDPPNRRPSTNGSTATTRAPAVRAARASTIVERPW</sequence>
<dbReference type="EMBL" id="AOHO01000085">
    <property type="protein sequence ID" value="EME50499.1"/>
    <property type="molecule type" value="Genomic_DNA"/>
</dbReference>
<dbReference type="Proteomes" id="UP000054226">
    <property type="component" value="Unassembled WGS sequence"/>
</dbReference>
<comment type="caution">
    <text evidence="2">The sequence shown here is derived from an EMBL/GenBank/DDBJ whole genome shotgun (WGS) entry which is preliminary data.</text>
</comment>
<feature type="compositionally biased region" description="Low complexity" evidence="1">
    <location>
        <begin position="40"/>
        <end position="53"/>
    </location>
</feature>
<dbReference type="PATRIC" id="fig|1284240.4.peg.7872"/>
<organism evidence="2 3">
    <name type="scientific">Amycolatopsis decaplanina DSM 44594</name>
    <dbReference type="NCBI Taxonomy" id="1284240"/>
    <lineage>
        <taxon>Bacteria</taxon>
        <taxon>Bacillati</taxon>
        <taxon>Actinomycetota</taxon>
        <taxon>Actinomycetes</taxon>
        <taxon>Pseudonocardiales</taxon>
        <taxon>Pseudonocardiaceae</taxon>
        <taxon>Amycolatopsis</taxon>
    </lineage>
</organism>
<feature type="region of interest" description="Disordered" evidence="1">
    <location>
        <begin position="22"/>
        <end position="61"/>
    </location>
</feature>
<evidence type="ECO:0000256" key="1">
    <source>
        <dbReference type="SAM" id="MobiDB-lite"/>
    </source>
</evidence>